<dbReference type="Proteomes" id="UP000008493">
    <property type="component" value="Unassembled WGS sequence"/>
</dbReference>
<name>K5XL21_AGABU</name>
<keyword evidence="3" id="KW-0378">Hydrolase</keyword>
<evidence type="ECO:0000256" key="3">
    <source>
        <dbReference type="ARBA" id="ARBA00022807"/>
    </source>
</evidence>
<organism evidence="6 7">
    <name type="scientific">Agaricus bisporus var. burnettii (strain JB137-S8 / ATCC MYA-4627 / FGSC 10392)</name>
    <name type="common">White button mushroom</name>
    <dbReference type="NCBI Taxonomy" id="597362"/>
    <lineage>
        <taxon>Eukaryota</taxon>
        <taxon>Fungi</taxon>
        <taxon>Dikarya</taxon>
        <taxon>Basidiomycota</taxon>
        <taxon>Agaricomycotina</taxon>
        <taxon>Agaricomycetes</taxon>
        <taxon>Agaricomycetidae</taxon>
        <taxon>Agaricales</taxon>
        <taxon>Agaricineae</taxon>
        <taxon>Agaricaceae</taxon>
        <taxon>Agaricus</taxon>
    </lineage>
</organism>
<keyword evidence="3" id="KW-0645">Protease</keyword>
<dbReference type="GO" id="GO:0005737">
    <property type="term" value="C:cytoplasm"/>
    <property type="evidence" value="ECO:0007669"/>
    <property type="project" value="TreeGrafter"/>
</dbReference>
<keyword evidence="3" id="KW-0788">Thiol protease</keyword>
<evidence type="ECO:0000259" key="5">
    <source>
        <dbReference type="Pfam" id="PF00656"/>
    </source>
</evidence>
<keyword evidence="7" id="KW-1185">Reference proteome</keyword>
<dbReference type="InterPro" id="IPR011600">
    <property type="entry name" value="Pept_C14_caspase"/>
</dbReference>
<feature type="compositionally biased region" description="Basic and acidic residues" evidence="4">
    <location>
        <begin position="155"/>
        <end position="166"/>
    </location>
</feature>
<evidence type="ECO:0000313" key="7">
    <source>
        <dbReference type="Proteomes" id="UP000008493"/>
    </source>
</evidence>
<feature type="domain" description="Peptidase C14 caspase" evidence="5">
    <location>
        <begin position="196"/>
        <end position="439"/>
    </location>
</feature>
<feature type="region of interest" description="Disordered" evidence="4">
    <location>
        <begin position="94"/>
        <end position="114"/>
    </location>
</feature>
<evidence type="ECO:0000313" key="6">
    <source>
        <dbReference type="EMBL" id="EKM75210.1"/>
    </source>
</evidence>
<evidence type="ECO:0000256" key="4">
    <source>
        <dbReference type="SAM" id="MobiDB-lite"/>
    </source>
</evidence>
<dbReference type="Gene3D" id="3.40.50.12660">
    <property type="match status" value="1"/>
</dbReference>
<dbReference type="EMBL" id="JH971417">
    <property type="protein sequence ID" value="EKM75210.1"/>
    <property type="molecule type" value="Genomic_DNA"/>
</dbReference>
<dbReference type="eggNOG" id="KOG1546">
    <property type="taxonomic scope" value="Eukaryota"/>
</dbReference>
<dbReference type="GO" id="GO:0004197">
    <property type="term" value="F:cysteine-type endopeptidase activity"/>
    <property type="evidence" value="ECO:0007669"/>
    <property type="project" value="InterPro"/>
</dbReference>
<comment type="similarity">
    <text evidence="1">Belongs to the peptidase C14B family.</text>
</comment>
<feature type="region of interest" description="Disordered" evidence="4">
    <location>
        <begin position="150"/>
        <end position="181"/>
    </location>
</feature>
<dbReference type="Pfam" id="PF00656">
    <property type="entry name" value="Peptidase_C14"/>
    <property type="match status" value="1"/>
</dbReference>
<protein>
    <recommendedName>
        <fullName evidence="5">Peptidase C14 caspase domain-containing protein</fullName>
    </recommendedName>
</protein>
<dbReference type="KEGG" id="abp:AGABI1DRAFT116503"/>
<feature type="compositionally biased region" description="Basic residues" evidence="4">
    <location>
        <begin position="94"/>
        <end position="105"/>
    </location>
</feature>
<reference evidence="7" key="1">
    <citation type="journal article" date="2012" name="Proc. Natl. Acad. Sci. U.S.A.">
        <title>Genome sequence of the button mushroom Agaricus bisporus reveals mechanisms governing adaptation to a humic-rich ecological niche.</title>
        <authorList>
            <person name="Morin E."/>
            <person name="Kohler A."/>
            <person name="Baker A.R."/>
            <person name="Foulongne-Oriol M."/>
            <person name="Lombard V."/>
            <person name="Nagy L.G."/>
            <person name="Ohm R.A."/>
            <person name="Patyshakuliyeva A."/>
            <person name="Brun A."/>
            <person name="Aerts A.L."/>
            <person name="Bailey A.M."/>
            <person name="Billette C."/>
            <person name="Coutinho P.M."/>
            <person name="Deakin G."/>
            <person name="Doddapaneni H."/>
            <person name="Floudas D."/>
            <person name="Grimwood J."/>
            <person name="Hilden K."/>
            <person name="Kuees U."/>
            <person name="LaButti K.M."/>
            <person name="Lapidus A."/>
            <person name="Lindquist E.A."/>
            <person name="Lucas S.M."/>
            <person name="Murat C."/>
            <person name="Riley R.W."/>
            <person name="Salamov A.A."/>
            <person name="Schmutz J."/>
            <person name="Subramanian V."/>
            <person name="Woesten H.A.B."/>
            <person name="Xu J."/>
            <person name="Eastwood D.C."/>
            <person name="Foster G.D."/>
            <person name="Sonnenberg A.S."/>
            <person name="Cullen D."/>
            <person name="de Vries R.P."/>
            <person name="Lundell T."/>
            <person name="Hibbett D.S."/>
            <person name="Henrissat B."/>
            <person name="Burton K.S."/>
            <person name="Kerrigan R.W."/>
            <person name="Challen M.P."/>
            <person name="Grigoriev I.V."/>
            <person name="Martin F."/>
        </authorList>
    </citation>
    <scope>NUCLEOTIDE SEQUENCE [LARGE SCALE GENOMIC DNA]</scope>
    <source>
        <strain evidence="7">JB137-S8 / ATCC MYA-4627 / FGSC 10392</strain>
    </source>
</reference>
<proteinExistence type="inferred from homology"/>
<dbReference type="PANTHER" id="PTHR48104:SF30">
    <property type="entry name" value="METACASPASE-1"/>
    <property type="match status" value="1"/>
</dbReference>
<dbReference type="InterPro" id="IPR029030">
    <property type="entry name" value="Caspase-like_dom_sf"/>
</dbReference>
<dbReference type="OrthoDB" id="3223806at2759"/>
<dbReference type="RefSeq" id="XP_007334150.1">
    <property type="nucleotide sequence ID" value="XM_007334088.1"/>
</dbReference>
<evidence type="ECO:0000256" key="2">
    <source>
        <dbReference type="ARBA" id="ARBA00022703"/>
    </source>
</evidence>
<dbReference type="SUPFAM" id="SSF52129">
    <property type="entry name" value="Caspase-like"/>
    <property type="match status" value="1"/>
</dbReference>
<sequence>MMWDLGQERGRSRSMTPVPPQQLNPYSGSHETYPGDATYMPVPSPATIPTSAFPDYSYPQQYQMPAPDYLPRAEYQYQASAPAPQVIIVKHSHRQHNRLRKKSHSHSNLQSYSQSQPIVLPQPITYSNSQPIYTQSPTVAYPQIQYQSNSHHQYRRSEPNTSHERVVSPNRPSYPATAPAHHKSDGKFVYSKCTGRKKALCIGINYHGQSHELRGCINDARNVRKFLINNHGYKNEDIVLLTDDTSEPRHLPTRQNLIDAMRWLVRSARPDDSLFFHYSGHGGQIQDKDGDEMDGFDEVIFPLDFKQTDVIVDDEMHAIMVANLPEGCRLTALFDSCHSGTVLDLPYIYSSHGRLKGDHVKAPARKRKVTCADVISWSGCEDGQNSADTFRNGVAVGAMSNAFIHTLLQQPDQSYRDLLRTVRKILRPKYNQTPQLGSSHHIDTSLKFVI</sequence>
<dbReference type="PANTHER" id="PTHR48104">
    <property type="entry name" value="METACASPASE-4"/>
    <property type="match status" value="1"/>
</dbReference>
<gene>
    <name evidence="6" type="ORF">AGABI1DRAFT_116503</name>
</gene>
<dbReference type="AlphaFoldDB" id="K5XL21"/>
<feature type="compositionally biased region" description="Basic and acidic residues" evidence="4">
    <location>
        <begin position="1"/>
        <end position="11"/>
    </location>
</feature>
<dbReference type="GeneID" id="18825132"/>
<dbReference type="InParanoid" id="K5XL21"/>
<dbReference type="OMA" id="HAIMVAN"/>
<dbReference type="GO" id="GO:0006915">
    <property type="term" value="P:apoptotic process"/>
    <property type="evidence" value="ECO:0007669"/>
    <property type="project" value="UniProtKB-KW"/>
</dbReference>
<keyword evidence="2" id="KW-0053">Apoptosis</keyword>
<dbReference type="GO" id="GO:0006508">
    <property type="term" value="P:proteolysis"/>
    <property type="evidence" value="ECO:0007669"/>
    <property type="project" value="InterPro"/>
</dbReference>
<evidence type="ECO:0000256" key="1">
    <source>
        <dbReference type="ARBA" id="ARBA00009005"/>
    </source>
</evidence>
<dbReference type="HOGENOM" id="CLU_029389_1_1_1"/>
<dbReference type="InterPro" id="IPR050452">
    <property type="entry name" value="Metacaspase"/>
</dbReference>
<accession>K5XL21</accession>
<feature type="region of interest" description="Disordered" evidence="4">
    <location>
        <begin position="1"/>
        <end position="28"/>
    </location>
</feature>